<dbReference type="PROSITE" id="PS51688">
    <property type="entry name" value="ICA"/>
    <property type="match status" value="1"/>
</dbReference>
<sequence length="1816" mass="186381">MIFTRKQDKINPVKISVYGHVLTAVFTTAVALSPLLMYSAQAPPDAELQRFSAGDIEDIWHFSVEENLFATLSRLAKGFENDISESLASVASWYGNDSNSDGDSYGESKNGAGSEPNQVRLSADSGEKSSDQSSDHLTFVVYVAAVAESGQTIVREAYGTVENLISAGARAITSTISKTTGAIASSVSDLLALVRTNGQVWQKPPAVSEPKFTITKPAPDVVIKQGPIPATTAEKIIEKKQGKTTAITSTGANGRGVVAEVSPKIPSVKNTTPSSNAVIENRLTPEKIVERYFVVSGVTEQVLAAKLEQLNNKLMSEMARLSANPGSNAAAINNIYRVISDTNKIDNLGSIDITNSTFSGGSITSSSIGGTSGSFSGSVTFGESIDVTGSASFSSDANFDSGTLFVDATSNRVGVSTSSPSDTLAVNGNLFLGEVTAPSVTVSRLYNSGGDLYWNGSIISAAASGNWTGLSGNVYRATGNVGVGTTTPYAKFSVEGSSALGNSALAGYFIATSSSATSIFAGNLSVGGTLAVTGATSFTGLPTFTNTGTSTFGGGIRLTGGLAASSFVETGVVRATSTTASSTFAWGVDTAGLSTSNGLSISGGAFALGSNSFTSLLGNGLLNTGGALTLDRTGDWMGTLDGFNASDLLGGGFSTTSADYYLSATTTNPFTMTAFRATSTTATSTFGWGIEATLLNITSATATSTFANGIQLASGCFRLPSGECAGTGNGSVVSAAYDWLQQSNTFGINSLTPTTTLPIWIKSSATSTFAGGIESWSKIAAPYFNATSTTATSTFAGGAIFATGGGNVGVGTTSPWSALSITGNTDATTYTIAGLPLARTSAATSNFANSNWFLGGSGYDYSSTTQTQGYYSADTINNIAVGPYALGSLTTGRNNVAMGRFALASTTTGYENVAIGDYAMASSTTGSENTAVGYSVLRKSTTGRYNTAQGYTALKSNTVGEGNTAQGHTSLLNNTSGDRNTAQGYVSLISNTTGSYNVAQGYGPLRNNTTGYYNTALGSYSMYNNTTAWYNSAIGSNAFYSNTTGNQNSALGSNSLYSNTTGSSNSALGNWSLYGNTTGSLNLGLGVLTMASSTTGIGNIALGYSAGRNESGDNETGSLSDRYSMFLGYLSGRSVASTTPLTAATALGYRSEVGRDFSIALGGYGNYSASVGIGTSSPFARLSIEGNSGSTTPLMLIATSSATYSTSTAFIIDSQGRVGIGTTTPYAELTVQGEIQATNLIATSTTATSTLVGGLNVGKGGLVYDYSSGITSIAAAQLGSLNFDDDAGAVSWVDMNITSAATQGTIESYSAQLAGTPILTIYGEAGSSGGVQNARVSIGTTTPYSLLSVWGGGTGATSMFELTNSASTTLMTVLGSGLVGIGTTSPFANLSIGGSSGGTSPLMLIATSSATYSTSTAFMIDSNGKVGIGTTTPWQDFSVNGKVAFDNLSVAGGVSDQNVCINTTTKEITYGASCTGSSLRFKHNIEDLDIGLEEVKKLRPVSFVFNGKEDFDRRVGLIAEEVYAVDSRLVFFDSNGTTTPRGVYYENVVPVLVKAVQELNLKIDGTASSTPEVSSSFVDKILDIILAKLSDWGVTISRAFTRIADLAVGTLRVENQICVDDVCINKDQLKALLTQTGGAGAGSNENSPTISNGPSVTIQGNNPADIEMGAVYVDLGATVIDDEDDNLGLRYFVNGVKVAEISVDTSTSTTHIIEYVATDSDGNTATSTREVVVVGNQQPASEDQPPTETPPTETTTEGTDTPADNGAATTPADSTEGAQDDGTEMDVTTPPADAVETPVVEEEANEIHLISNSPNS</sequence>
<dbReference type="EMBL" id="MHSH01000023">
    <property type="protein sequence ID" value="OHA41618.1"/>
    <property type="molecule type" value="Genomic_DNA"/>
</dbReference>
<reference evidence="4 5" key="1">
    <citation type="journal article" date="2016" name="Nat. Commun.">
        <title>Thousands of microbial genomes shed light on interconnected biogeochemical processes in an aquifer system.</title>
        <authorList>
            <person name="Anantharaman K."/>
            <person name="Brown C.T."/>
            <person name="Hug L.A."/>
            <person name="Sharon I."/>
            <person name="Castelle C.J."/>
            <person name="Probst A.J."/>
            <person name="Thomas B.C."/>
            <person name="Singh A."/>
            <person name="Wilkins M.J."/>
            <person name="Karaoz U."/>
            <person name="Brodie E.L."/>
            <person name="Williams K.H."/>
            <person name="Hubbard S.S."/>
            <person name="Banfield J.F."/>
        </authorList>
    </citation>
    <scope>NUCLEOTIDE SEQUENCE [LARGE SCALE GENOMIC DNA]</scope>
</reference>
<feature type="region of interest" description="Disordered" evidence="1">
    <location>
        <begin position="99"/>
        <end position="132"/>
    </location>
</feature>
<feature type="domain" description="Peptidase S74" evidence="3">
    <location>
        <begin position="1477"/>
        <end position="1570"/>
    </location>
</feature>
<feature type="compositionally biased region" description="Polar residues" evidence="1">
    <location>
        <begin position="1767"/>
        <end position="1777"/>
    </location>
</feature>
<evidence type="ECO:0000313" key="5">
    <source>
        <dbReference type="Proteomes" id="UP000176429"/>
    </source>
</evidence>
<evidence type="ECO:0000259" key="3">
    <source>
        <dbReference type="PROSITE" id="PS51688"/>
    </source>
</evidence>
<keyword evidence="2" id="KW-0812">Transmembrane</keyword>
<organism evidence="4 5">
    <name type="scientific">Candidatus Taylorbacteria bacterium RIFCSPLOWO2_02_FULL_46_40</name>
    <dbReference type="NCBI Taxonomy" id="1802329"/>
    <lineage>
        <taxon>Bacteria</taxon>
        <taxon>Candidatus Tayloriibacteriota</taxon>
    </lineage>
</organism>
<dbReference type="Gene3D" id="2.60.40.10">
    <property type="entry name" value="Immunoglobulins"/>
    <property type="match status" value="1"/>
</dbReference>
<dbReference type="InterPro" id="IPR032179">
    <property type="entry name" value="Cry22Aa_Ig-like"/>
</dbReference>
<dbReference type="Pfam" id="PF13884">
    <property type="entry name" value="Peptidase_S74"/>
    <property type="match status" value="1"/>
</dbReference>
<feature type="transmembrane region" description="Helical" evidence="2">
    <location>
        <begin position="21"/>
        <end position="40"/>
    </location>
</feature>
<comment type="caution">
    <text evidence="4">The sequence shown here is derived from an EMBL/GenBank/DDBJ whole genome shotgun (WGS) entry which is preliminary data.</text>
</comment>
<keyword evidence="2" id="KW-1133">Transmembrane helix</keyword>
<dbReference type="InterPro" id="IPR030392">
    <property type="entry name" value="S74_ICA"/>
</dbReference>
<feature type="region of interest" description="Disordered" evidence="1">
    <location>
        <begin position="1736"/>
        <end position="1816"/>
    </location>
</feature>
<gene>
    <name evidence="4" type="ORF">A3H68_03080</name>
</gene>
<evidence type="ECO:0000256" key="1">
    <source>
        <dbReference type="SAM" id="MobiDB-lite"/>
    </source>
</evidence>
<evidence type="ECO:0000256" key="2">
    <source>
        <dbReference type="SAM" id="Phobius"/>
    </source>
</evidence>
<feature type="region of interest" description="Disordered" evidence="1">
    <location>
        <begin position="1638"/>
        <end position="1661"/>
    </location>
</feature>
<feature type="compositionally biased region" description="Low complexity" evidence="1">
    <location>
        <begin position="1750"/>
        <end position="1762"/>
    </location>
</feature>
<evidence type="ECO:0000313" key="4">
    <source>
        <dbReference type="EMBL" id="OHA41618.1"/>
    </source>
</evidence>
<dbReference type="Proteomes" id="UP000176429">
    <property type="component" value="Unassembled WGS sequence"/>
</dbReference>
<dbReference type="Pfam" id="PF16403">
    <property type="entry name" value="Bact_surface_Ig-like"/>
    <property type="match status" value="1"/>
</dbReference>
<protein>
    <recommendedName>
        <fullName evidence="3">Peptidase S74 domain-containing protein</fullName>
    </recommendedName>
</protein>
<accession>A0A1G2NZX9</accession>
<dbReference type="InterPro" id="IPR013783">
    <property type="entry name" value="Ig-like_fold"/>
</dbReference>
<keyword evidence="2" id="KW-0472">Membrane</keyword>
<name>A0A1G2NZX9_9BACT</name>
<feature type="compositionally biased region" description="Polar residues" evidence="1">
    <location>
        <begin position="1643"/>
        <end position="1661"/>
    </location>
</feature>
<proteinExistence type="predicted"/>